<sequence length="466" mass="52032">MVDLPQLGHLSYPTFLQTHVKARPGLKLGDPGTFEQYIKRSALYWRGMVVPDSDLNNNELFHQLAEDSESVFWEALRSGFLRRAPRRDGRGNMLSQTEVAENLKRSSRERYEKIPAEYLRRLSAELDRTAADDAGLGWQVTDVTKIFGQHLLALLRDPQSRVKRSAPELHLIDRFEQWADDRVKAEVYFGAADLETELKGTAAPEVWGKVWPIALEAHAGNIPLAYRGNLPTLGLTEGSDRLIPAGPESTGVESQLETMGYVGGGAGIGFEIRMPVDPIGARFDINYPRLMELSLAEITELREASEPTTFMETRFTAAGSARNYAERARELNELTLAYEEKLMRTGVLLTERATRDAIRNDLTAQRMAQYLGAGRVDLGVSTSGSVELHVKGWIGDREVDLIAAATNPCTERGLRTVLFDLNLLHHILGPEGVALLNLDTDDDQFEWEMKRPDYRLLESLASPSIG</sequence>
<dbReference type="Proteomes" id="UP000623608">
    <property type="component" value="Unassembled WGS sequence"/>
</dbReference>
<gene>
    <name evidence="1" type="ORF">Ate02nite_29690</name>
</gene>
<proteinExistence type="predicted"/>
<reference evidence="1" key="1">
    <citation type="submission" date="2021-01" db="EMBL/GenBank/DDBJ databases">
        <title>Whole genome shotgun sequence of Actinoplanes tereljensis NBRC 105297.</title>
        <authorList>
            <person name="Komaki H."/>
            <person name="Tamura T."/>
        </authorList>
    </citation>
    <scope>NUCLEOTIDE SEQUENCE</scope>
    <source>
        <strain evidence="1">NBRC 105297</strain>
    </source>
</reference>
<dbReference type="AlphaFoldDB" id="A0A919TSG9"/>
<evidence type="ECO:0000313" key="1">
    <source>
        <dbReference type="EMBL" id="GIF20239.1"/>
    </source>
</evidence>
<comment type="caution">
    <text evidence="1">The sequence shown here is derived from an EMBL/GenBank/DDBJ whole genome shotgun (WGS) entry which is preliminary data.</text>
</comment>
<evidence type="ECO:0000313" key="2">
    <source>
        <dbReference type="Proteomes" id="UP000623608"/>
    </source>
</evidence>
<dbReference type="RefSeq" id="WP_203805693.1">
    <property type="nucleotide sequence ID" value="NZ_BOMY01000021.1"/>
</dbReference>
<accession>A0A919TSG9</accession>
<protein>
    <submittedName>
        <fullName evidence="1">Uncharacterized protein</fullName>
    </submittedName>
</protein>
<organism evidence="1 2">
    <name type="scientific">Paractinoplanes tereljensis</name>
    <dbReference type="NCBI Taxonomy" id="571912"/>
    <lineage>
        <taxon>Bacteria</taxon>
        <taxon>Bacillati</taxon>
        <taxon>Actinomycetota</taxon>
        <taxon>Actinomycetes</taxon>
        <taxon>Micromonosporales</taxon>
        <taxon>Micromonosporaceae</taxon>
        <taxon>Paractinoplanes</taxon>
    </lineage>
</organism>
<name>A0A919TSG9_9ACTN</name>
<dbReference type="EMBL" id="BOMY01000021">
    <property type="protein sequence ID" value="GIF20239.1"/>
    <property type="molecule type" value="Genomic_DNA"/>
</dbReference>
<keyword evidence="2" id="KW-1185">Reference proteome</keyword>